<accession>U7QL33</accession>
<sequence>MIQRFGTPIPITAREQRLIELYVYCPLAMTPEQFYTKWDVKQEAIAEICFRSVSMVRRWFARGRSHYHPHPNDLRHLALMDFLLEHFEEIPPELWERLCSTPPQD</sequence>
<protein>
    <submittedName>
        <fullName evidence="1">Uncharacterized protein</fullName>
    </submittedName>
</protein>
<reference evidence="1 2" key="1">
    <citation type="journal article" date="2013" name="Front. Microbiol.">
        <title>Comparative genomic analyses of the cyanobacterium, Lyngbya aestuarii BL J, a powerful hydrogen producer.</title>
        <authorList>
            <person name="Kothari A."/>
            <person name="Vaughn M."/>
            <person name="Garcia-Pichel F."/>
        </authorList>
    </citation>
    <scope>NUCLEOTIDE SEQUENCE [LARGE SCALE GENOMIC DNA]</scope>
    <source>
        <strain evidence="1 2">BL J</strain>
    </source>
</reference>
<dbReference type="RefSeq" id="WP_023066619.1">
    <property type="nucleotide sequence ID" value="NZ_AUZM01000025.1"/>
</dbReference>
<dbReference type="EMBL" id="AUZM01000025">
    <property type="protein sequence ID" value="ERT07126.1"/>
    <property type="molecule type" value="Genomic_DNA"/>
</dbReference>
<dbReference type="AlphaFoldDB" id="U7QL33"/>
<evidence type="ECO:0000313" key="2">
    <source>
        <dbReference type="Proteomes" id="UP000017127"/>
    </source>
</evidence>
<organism evidence="1 2">
    <name type="scientific">Lyngbya aestuarii BL J</name>
    <dbReference type="NCBI Taxonomy" id="1348334"/>
    <lineage>
        <taxon>Bacteria</taxon>
        <taxon>Bacillati</taxon>
        <taxon>Cyanobacteriota</taxon>
        <taxon>Cyanophyceae</taxon>
        <taxon>Oscillatoriophycideae</taxon>
        <taxon>Oscillatoriales</taxon>
        <taxon>Microcoleaceae</taxon>
        <taxon>Lyngbya</taxon>
    </lineage>
</organism>
<dbReference type="Proteomes" id="UP000017127">
    <property type="component" value="Unassembled WGS sequence"/>
</dbReference>
<comment type="caution">
    <text evidence="1">The sequence shown here is derived from an EMBL/GenBank/DDBJ whole genome shotgun (WGS) entry which is preliminary data.</text>
</comment>
<proteinExistence type="predicted"/>
<name>U7QL33_9CYAN</name>
<gene>
    <name evidence="1" type="ORF">M595_2911</name>
</gene>
<keyword evidence="2" id="KW-1185">Reference proteome</keyword>
<dbReference type="PATRIC" id="fig|1348334.3.peg.2818"/>
<dbReference type="OrthoDB" id="532665at2"/>
<evidence type="ECO:0000313" key="1">
    <source>
        <dbReference type="EMBL" id="ERT07126.1"/>
    </source>
</evidence>